<keyword evidence="1" id="KW-0812">Transmembrane</keyword>
<evidence type="ECO:0000256" key="1">
    <source>
        <dbReference type="SAM" id="Phobius"/>
    </source>
</evidence>
<gene>
    <name evidence="2" type="ORF">ACFFUV_04130</name>
</gene>
<keyword evidence="1" id="KW-1133">Transmembrane helix</keyword>
<feature type="transmembrane region" description="Helical" evidence="1">
    <location>
        <begin position="134"/>
        <end position="152"/>
    </location>
</feature>
<evidence type="ECO:0000313" key="3">
    <source>
        <dbReference type="Proteomes" id="UP001589645"/>
    </source>
</evidence>
<keyword evidence="1" id="KW-0472">Membrane</keyword>
<feature type="transmembrane region" description="Helical" evidence="1">
    <location>
        <begin position="42"/>
        <end position="64"/>
    </location>
</feature>
<dbReference type="EMBL" id="JBHMEP010000001">
    <property type="protein sequence ID" value="MFB9134155.1"/>
    <property type="molecule type" value="Genomic_DNA"/>
</dbReference>
<protein>
    <recommendedName>
        <fullName evidence="4">Proline and glycine rich transmembrane protein gene in bax</fullName>
    </recommendedName>
</protein>
<comment type="caution">
    <text evidence="2">The sequence shown here is derived from an EMBL/GenBank/DDBJ whole genome shotgun (WGS) entry which is preliminary data.</text>
</comment>
<dbReference type="Proteomes" id="UP001589645">
    <property type="component" value="Unassembled WGS sequence"/>
</dbReference>
<dbReference type="RefSeq" id="WP_390189922.1">
    <property type="nucleotide sequence ID" value="NZ_JBHMEP010000001.1"/>
</dbReference>
<organism evidence="2 3">
    <name type="scientific">Vibrio olivae</name>
    <dbReference type="NCBI Taxonomy" id="1243002"/>
    <lineage>
        <taxon>Bacteria</taxon>
        <taxon>Pseudomonadati</taxon>
        <taxon>Pseudomonadota</taxon>
        <taxon>Gammaproteobacteria</taxon>
        <taxon>Vibrionales</taxon>
        <taxon>Vibrionaceae</taxon>
        <taxon>Vibrio</taxon>
    </lineage>
</organism>
<sequence length="269" mass="29380">MNKDIKTDFNLGGTIETALSGQYELKVGSVLKEAWQQTIKHFVSFSPAIIVLLVLQALIFYIALKLQLGDLGIIVDSLSDPEAFNQNVVQAIVMANFSYEVVSAPIYAGICLMAMSHAAGLKTQLKHISKGLQFTVPVIIVTLIGLVIQILAGMLLPFLSLYFSLAFSNTILLICEKNIPPMQALLLSLRAANKKLLTLAGVYFVILVMFVIAAMFYGIGLIFVLPFFFHAKGVIYRNMFGIRLKIVSTGTHKGSGGDDDNNNSQVFNA</sequence>
<proteinExistence type="predicted"/>
<feature type="transmembrane region" description="Helical" evidence="1">
    <location>
        <begin position="196"/>
        <end position="229"/>
    </location>
</feature>
<evidence type="ECO:0008006" key="4">
    <source>
        <dbReference type="Google" id="ProtNLM"/>
    </source>
</evidence>
<name>A0ABV5HJJ9_9VIBR</name>
<evidence type="ECO:0000313" key="2">
    <source>
        <dbReference type="EMBL" id="MFB9134155.1"/>
    </source>
</evidence>
<accession>A0ABV5HJJ9</accession>
<keyword evidence="3" id="KW-1185">Reference proteome</keyword>
<feature type="transmembrane region" description="Helical" evidence="1">
    <location>
        <begin position="104"/>
        <end position="122"/>
    </location>
</feature>
<reference evidence="2 3" key="1">
    <citation type="submission" date="2024-09" db="EMBL/GenBank/DDBJ databases">
        <authorList>
            <person name="Sun Q."/>
            <person name="Mori K."/>
        </authorList>
    </citation>
    <scope>NUCLEOTIDE SEQUENCE [LARGE SCALE GENOMIC DNA]</scope>
    <source>
        <strain evidence="2 3">CECT 8064</strain>
    </source>
</reference>